<dbReference type="RefSeq" id="WP_381214793.1">
    <property type="nucleotide sequence ID" value="NZ_JBHSPC010000067.1"/>
</dbReference>
<protein>
    <submittedName>
        <fullName evidence="2">Uncharacterized protein</fullName>
    </submittedName>
</protein>
<evidence type="ECO:0000256" key="1">
    <source>
        <dbReference type="SAM" id="MobiDB-lite"/>
    </source>
</evidence>
<proteinExistence type="predicted"/>
<keyword evidence="3" id="KW-1185">Reference proteome</keyword>
<reference evidence="3" key="1">
    <citation type="journal article" date="2019" name="Int. J. Syst. Evol. Microbiol.">
        <title>The Global Catalogue of Microorganisms (GCM) 10K type strain sequencing project: providing services to taxonomists for standard genome sequencing and annotation.</title>
        <authorList>
            <consortium name="The Broad Institute Genomics Platform"/>
            <consortium name="The Broad Institute Genome Sequencing Center for Infectious Disease"/>
            <person name="Wu L."/>
            <person name="Ma J."/>
        </authorList>
    </citation>
    <scope>NUCLEOTIDE SEQUENCE [LARGE SCALE GENOMIC DNA]</scope>
    <source>
        <strain evidence="3">JCM 13852</strain>
    </source>
</reference>
<name>A0ABW0XWM3_9ACTN</name>
<evidence type="ECO:0000313" key="3">
    <source>
        <dbReference type="Proteomes" id="UP001596183"/>
    </source>
</evidence>
<dbReference type="Proteomes" id="UP001596183">
    <property type="component" value="Unassembled WGS sequence"/>
</dbReference>
<feature type="region of interest" description="Disordered" evidence="1">
    <location>
        <begin position="1"/>
        <end position="22"/>
    </location>
</feature>
<organism evidence="2 3">
    <name type="scientific">Streptomyces incanus</name>
    <dbReference type="NCBI Taxonomy" id="887453"/>
    <lineage>
        <taxon>Bacteria</taxon>
        <taxon>Bacillati</taxon>
        <taxon>Actinomycetota</taxon>
        <taxon>Actinomycetes</taxon>
        <taxon>Kitasatosporales</taxon>
        <taxon>Streptomycetaceae</taxon>
        <taxon>Streptomyces</taxon>
    </lineage>
</organism>
<gene>
    <name evidence="2" type="ORF">ACFP2V_21485</name>
</gene>
<evidence type="ECO:0000313" key="2">
    <source>
        <dbReference type="EMBL" id="MFC5672595.1"/>
    </source>
</evidence>
<feature type="compositionally biased region" description="Low complexity" evidence="1">
    <location>
        <begin position="7"/>
        <end position="18"/>
    </location>
</feature>
<comment type="caution">
    <text evidence="2">The sequence shown here is derived from an EMBL/GenBank/DDBJ whole genome shotgun (WGS) entry which is preliminary data.</text>
</comment>
<accession>A0ABW0XWM3</accession>
<sequence>MRHPRGSRTGAGRTARTANQGRVHAPVQDFKFVVIEQLMRIDEKLTPQFGLADLLREKGLGNDPWE</sequence>
<dbReference type="EMBL" id="JBHSPC010000067">
    <property type="protein sequence ID" value="MFC5672595.1"/>
    <property type="molecule type" value="Genomic_DNA"/>
</dbReference>